<dbReference type="InterPro" id="IPR053916">
    <property type="entry name" value="DUF6978"/>
</dbReference>
<evidence type="ECO:0000313" key="2">
    <source>
        <dbReference type="Proteomes" id="UP000194885"/>
    </source>
</evidence>
<reference evidence="1 2" key="1">
    <citation type="submission" date="2017-05" db="EMBL/GenBank/DDBJ databases">
        <title>The Genome Sequence of Enterococcus faecium 7H8_DIV0219.</title>
        <authorList>
            <consortium name="The Broad Institute Genomics Platform"/>
            <consortium name="The Broad Institute Genomic Center for Infectious Diseases"/>
            <person name="Earl A."/>
            <person name="Manson A."/>
            <person name="Schwartman J."/>
            <person name="Gilmore M."/>
            <person name="Abouelleil A."/>
            <person name="Cao P."/>
            <person name="Chapman S."/>
            <person name="Cusick C."/>
            <person name="Shea T."/>
            <person name="Young S."/>
            <person name="Neafsey D."/>
            <person name="Nusbaum C."/>
            <person name="Birren B."/>
        </authorList>
    </citation>
    <scope>NUCLEOTIDE SEQUENCE [LARGE SCALE GENOMIC DNA]</scope>
    <source>
        <strain evidence="1 2">7H8_DIV0219</strain>
    </source>
</reference>
<accession>A0A242BL66</accession>
<protein>
    <submittedName>
        <fullName evidence="1">Uncharacterized protein</fullName>
    </submittedName>
</protein>
<proteinExistence type="predicted"/>
<sequence>MELLLTDEQAKHLIEIFKTTLKRHEIYLSENSNGIILLKSFEGKHEFTLSYYFSLSKKTIHFMDNDTKHTLFRVNLNEGFHKNADGKKIYGNRINIFSEEEFYAKQTMGDSYTHYKCFPLPFENISNTNDFFELFNDVCQFANIEKQDNIIIELANQETLF</sequence>
<dbReference type="Pfam" id="PF22398">
    <property type="entry name" value="DUF6978"/>
    <property type="match status" value="1"/>
</dbReference>
<comment type="caution">
    <text evidence="1">The sequence shown here is derived from an EMBL/GenBank/DDBJ whole genome shotgun (WGS) entry which is preliminary data.</text>
</comment>
<dbReference type="AlphaFoldDB" id="A0A242BL66"/>
<dbReference type="Proteomes" id="UP000194885">
    <property type="component" value="Unassembled WGS sequence"/>
</dbReference>
<gene>
    <name evidence="1" type="ORF">A5810_000578</name>
</gene>
<organism evidence="1 2">
    <name type="scientific">Enterococcus faecium</name>
    <name type="common">Streptococcus faecium</name>
    <dbReference type="NCBI Taxonomy" id="1352"/>
    <lineage>
        <taxon>Bacteria</taxon>
        <taxon>Bacillati</taxon>
        <taxon>Bacillota</taxon>
        <taxon>Bacilli</taxon>
        <taxon>Lactobacillales</taxon>
        <taxon>Enterococcaceae</taxon>
        <taxon>Enterococcus</taxon>
    </lineage>
</organism>
<name>A0A242BL66_ENTFC</name>
<dbReference type="RefSeq" id="WP_086322978.1">
    <property type="nucleotide sequence ID" value="NZ_NGKW01000001.1"/>
</dbReference>
<evidence type="ECO:0000313" key="1">
    <source>
        <dbReference type="EMBL" id="OTN96243.1"/>
    </source>
</evidence>
<dbReference type="EMBL" id="NGKW01000001">
    <property type="protein sequence ID" value="OTN96243.1"/>
    <property type="molecule type" value="Genomic_DNA"/>
</dbReference>